<keyword evidence="1 2" id="KW-0238">DNA-binding</keyword>
<dbReference type="eggNOG" id="ENOG502S0M8">
    <property type="taxonomic scope" value="Eukaryota"/>
</dbReference>
<proteinExistence type="predicted"/>
<dbReference type="SUPFAM" id="SSF50249">
    <property type="entry name" value="Nucleic acid-binding proteins"/>
    <property type="match status" value="1"/>
</dbReference>
<protein>
    <recommendedName>
        <fullName evidence="5">Single-stranded DNA-binding protein</fullName>
    </recommendedName>
</protein>
<dbReference type="Gene3D" id="2.40.50.140">
    <property type="entry name" value="Nucleic acid-binding proteins"/>
    <property type="match status" value="1"/>
</dbReference>
<organism evidence="3 4">
    <name type="scientific">Mixia osmundae (strain CBS 9802 / IAM 14324 / JCM 22182 / KY 12970)</name>
    <dbReference type="NCBI Taxonomy" id="764103"/>
    <lineage>
        <taxon>Eukaryota</taxon>
        <taxon>Fungi</taxon>
        <taxon>Dikarya</taxon>
        <taxon>Basidiomycota</taxon>
        <taxon>Pucciniomycotina</taxon>
        <taxon>Mixiomycetes</taxon>
        <taxon>Mixiales</taxon>
        <taxon>Mixiaceae</taxon>
        <taxon>Mixia</taxon>
    </lineage>
</organism>
<keyword evidence="4" id="KW-1185">Reference proteome</keyword>
<evidence type="ECO:0008006" key="5">
    <source>
        <dbReference type="Google" id="ProtNLM"/>
    </source>
</evidence>
<evidence type="ECO:0000313" key="3">
    <source>
        <dbReference type="EMBL" id="GAA97743.1"/>
    </source>
</evidence>
<evidence type="ECO:0000313" key="4">
    <source>
        <dbReference type="Proteomes" id="UP000009131"/>
    </source>
</evidence>
<reference evidence="3 4" key="2">
    <citation type="journal article" date="2012" name="Open Biol.">
        <title>Characteristics of nucleosomes and linker DNA regions on the genome of the basidiomycete Mixia osmundae revealed by mono- and dinucleosome mapping.</title>
        <authorList>
            <person name="Nishida H."/>
            <person name="Kondo S."/>
            <person name="Matsumoto T."/>
            <person name="Suzuki Y."/>
            <person name="Yoshikawa H."/>
            <person name="Taylor T.D."/>
            <person name="Sugiyama J."/>
        </authorList>
    </citation>
    <scope>NUCLEOTIDE SEQUENCE [LARGE SCALE GENOMIC DNA]</scope>
    <source>
        <strain evidence="4">CBS 9802 / IAM 14324 / JCM 22182 / KY 12970</strain>
    </source>
</reference>
<accession>G7E4I3</accession>
<dbReference type="InterPro" id="IPR000424">
    <property type="entry name" value="Primosome_PriB/ssb"/>
</dbReference>
<dbReference type="RefSeq" id="XP_014564802.1">
    <property type="nucleotide sequence ID" value="XM_014709316.1"/>
</dbReference>
<name>G7E4I3_MIXOS</name>
<comment type="caution">
    <text evidence="3">The sequence shown here is derived from an EMBL/GenBank/DDBJ whole genome shotgun (WGS) entry which is preliminary data.</text>
</comment>
<reference evidence="3 4" key="1">
    <citation type="journal article" date="2011" name="J. Gen. Appl. Microbiol.">
        <title>Draft genome sequencing of the enigmatic basidiomycete Mixia osmundae.</title>
        <authorList>
            <person name="Nishida H."/>
            <person name="Nagatsuka Y."/>
            <person name="Sugiyama J."/>
        </authorList>
    </citation>
    <scope>NUCLEOTIDE SEQUENCE [LARGE SCALE GENOMIC DNA]</scope>
    <source>
        <strain evidence="4">CBS 9802 / IAM 14324 / JCM 22182 / KY 12970</strain>
    </source>
</reference>
<dbReference type="InterPro" id="IPR012340">
    <property type="entry name" value="NA-bd_OB-fold"/>
</dbReference>
<dbReference type="GO" id="GO:0003697">
    <property type="term" value="F:single-stranded DNA binding"/>
    <property type="evidence" value="ECO:0007669"/>
    <property type="project" value="InterPro"/>
</dbReference>
<evidence type="ECO:0000256" key="1">
    <source>
        <dbReference type="ARBA" id="ARBA00023125"/>
    </source>
</evidence>
<dbReference type="STRING" id="764103.G7E4I3"/>
<evidence type="ECO:0000256" key="2">
    <source>
        <dbReference type="PROSITE-ProRule" id="PRU00252"/>
    </source>
</evidence>
<dbReference type="PROSITE" id="PS50935">
    <property type="entry name" value="SSB"/>
    <property type="match status" value="1"/>
</dbReference>
<dbReference type="Pfam" id="PF00436">
    <property type="entry name" value="SSB"/>
    <property type="match status" value="1"/>
</dbReference>
<dbReference type="AlphaFoldDB" id="G7E4I3"/>
<dbReference type="OrthoDB" id="1078367at2759"/>
<dbReference type="InParanoid" id="G7E4I3"/>
<dbReference type="CDD" id="cd04496">
    <property type="entry name" value="SSB_OBF"/>
    <property type="match status" value="1"/>
</dbReference>
<sequence length="316" mass="35514">MTAKDDCEYFCAALATFAQLRVIELDLSAWSLARHTFDFRQPRWTLRLVAIKVTYAVESDHIVSLAVWLEHCANLRFVEIHQKDWASRLHEISEWLRFAAARLSLALSNLSNLDVVIMRVKQINLRFGPHRESLLHLNAATFLSCAPSWPSLNILALAFGGKTDAQTLREMAISRLSRVASQQRRAFSATSASHVAKLTLIGRLGTPPVTGTDKRGQPFTRFVIATSRRGPRREDGAPAENVTSWHDVISYKIAESEYMQNLEPGTLVNVEADYLPTAVKTDDGKTYANVFLNAQRIDVLQKPRRKDGAEDKEALL</sequence>
<dbReference type="HOGENOM" id="CLU_880239_0_0_1"/>
<dbReference type="EMBL" id="BABT02000134">
    <property type="protein sequence ID" value="GAA97743.1"/>
    <property type="molecule type" value="Genomic_DNA"/>
</dbReference>
<gene>
    <name evidence="3" type="primary">Mo04422</name>
    <name evidence="3" type="ORF">E5Q_04422</name>
</gene>
<dbReference type="Proteomes" id="UP000009131">
    <property type="component" value="Unassembled WGS sequence"/>
</dbReference>